<gene>
    <name evidence="2" type="ORF">BMF94_4671</name>
</gene>
<proteinExistence type="predicted"/>
<accession>A0A2S5B6F8</accession>
<evidence type="ECO:0008006" key="4">
    <source>
        <dbReference type="Google" id="ProtNLM"/>
    </source>
</evidence>
<dbReference type="STRING" id="741276.A0A2S5B6F8"/>
<protein>
    <recommendedName>
        <fullName evidence="4">Protein ZIP4 homolog</fullName>
    </recommendedName>
</protein>
<dbReference type="GO" id="GO:0051321">
    <property type="term" value="P:meiotic cell cycle"/>
    <property type="evidence" value="ECO:0007669"/>
    <property type="project" value="UniProtKB-KW"/>
</dbReference>
<dbReference type="GO" id="GO:0090173">
    <property type="term" value="P:regulation of synaptonemal complex assembly"/>
    <property type="evidence" value="ECO:0007669"/>
    <property type="project" value="InterPro"/>
</dbReference>
<dbReference type="PANTHER" id="PTHR40375">
    <property type="entry name" value="SPORULATION-SPECIFIC PROTEIN 22"/>
    <property type="match status" value="1"/>
</dbReference>
<dbReference type="InterPro" id="IPR013940">
    <property type="entry name" value="Spo22/ZIP4/TEX11"/>
</dbReference>
<dbReference type="OrthoDB" id="65716at2759"/>
<dbReference type="PANTHER" id="PTHR40375:SF2">
    <property type="entry name" value="SPORULATION-SPECIFIC PROTEIN 22"/>
    <property type="match status" value="1"/>
</dbReference>
<sequence>MTEQTRSRKRRKADQDAVELFDRVVDSCRRVIDLFDRPYELNIARDGLAKLSEFVSQLDAALQRSESADTVLLTTESKDQLDSLGTALWNKALGLKPLTKRDDTSASVLAAARTTAFQLICLGSVDPNSETARLQQLSLGTKCATALLDAAQPARAETLVTDLGTVANALANVDSLPNDAARKRIKCLLDFYCCRIRLTSARGLTPIAYWLRDKAKALLAHPSITKREIEKLALAAYETGMTLLRSSPSREPAQSSEKSLTQCNEASLEWLQLALELLERQGDGATLTLQVEVLKALAHALLTATPPRSRWQQAEEVLRQALARPTALRSGELAPRDGTLSRRLLKLVVARGGNVDEITVAFLSAASCPGTSAEGAYGLVATLELLPEQRPQGKLRVLCKLCEALATSQTDAERALLSQLVAAAFLQAADADCALLGQCLDRVLELLPHFRIQPAEAFASATCLWRFGEKAEKDRSFRSAADWYLLGTQDCFSELDPGTRTKLARKAIFSLVEAGDRPAAKLLLDSAIVQENLAKNHFLRFYALEREPAPSLEALDALLHAPDVQPDLLLWTHKIAVERGDQALAKRILRAIGTHVLDDATGGGASAQIDPLVLVRSLIRVLSADLKTETRDRTSLAEQVHEQLSIGTSTYNICAEHCHEWDTALAKAMFGVTAEIMSFLLDRGQLLDAETAQKLALCRLAYLVALTEEARACGDNAKRIHLFDAVLTTACNLLRSLASPPFALSAGVADVQGAALAVQVEALVETSKWTDLAELASTFETDASRSLSALKILVARAADRRSDCPHDVLSQILQRALAVLYARRDLDQTRLALWLRSIVSALLHRRALPEARKYVENAIHFLSQPESDYPPDEAEWMAATAWDEGVDCYAASAPAEGRQWCDLGIRVATVTNSLLAQQWHSELAQLEERFGQSQGEETDAHMADSTGHA</sequence>
<dbReference type="EMBL" id="PJQD01000050">
    <property type="protein sequence ID" value="POY72368.1"/>
    <property type="molecule type" value="Genomic_DNA"/>
</dbReference>
<evidence type="ECO:0000256" key="1">
    <source>
        <dbReference type="ARBA" id="ARBA00023254"/>
    </source>
</evidence>
<reference evidence="2 3" key="1">
    <citation type="journal article" date="2018" name="Front. Microbiol.">
        <title>Prospects for Fungal Bioremediation of Acidic Radioactive Waste Sites: Characterization and Genome Sequence of Rhodotorula taiwanensis MD1149.</title>
        <authorList>
            <person name="Tkavc R."/>
            <person name="Matrosova V.Y."/>
            <person name="Grichenko O.E."/>
            <person name="Gostincar C."/>
            <person name="Volpe R.P."/>
            <person name="Klimenkova P."/>
            <person name="Gaidamakova E.K."/>
            <person name="Zhou C.E."/>
            <person name="Stewart B.J."/>
            <person name="Lyman M.G."/>
            <person name="Malfatti S.A."/>
            <person name="Rubinfeld B."/>
            <person name="Courtot M."/>
            <person name="Singh J."/>
            <person name="Dalgard C.L."/>
            <person name="Hamilton T."/>
            <person name="Frey K.G."/>
            <person name="Gunde-Cimerman N."/>
            <person name="Dugan L."/>
            <person name="Daly M.J."/>
        </authorList>
    </citation>
    <scope>NUCLEOTIDE SEQUENCE [LARGE SCALE GENOMIC DNA]</scope>
    <source>
        <strain evidence="2 3">MD1149</strain>
    </source>
</reference>
<dbReference type="Pfam" id="PF08631">
    <property type="entry name" value="SPO22"/>
    <property type="match status" value="1"/>
</dbReference>
<name>A0A2S5B6F8_9BASI</name>
<dbReference type="Proteomes" id="UP000237144">
    <property type="component" value="Unassembled WGS sequence"/>
</dbReference>
<keyword evidence="1" id="KW-0469">Meiosis</keyword>
<evidence type="ECO:0000313" key="2">
    <source>
        <dbReference type="EMBL" id="POY72368.1"/>
    </source>
</evidence>
<comment type="caution">
    <text evidence="2">The sequence shown here is derived from an EMBL/GenBank/DDBJ whole genome shotgun (WGS) entry which is preliminary data.</text>
</comment>
<evidence type="ECO:0000313" key="3">
    <source>
        <dbReference type="Proteomes" id="UP000237144"/>
    </source>
</evidence>
<organism evidence="2 3">
    <name type="scientific">Rhodotorula taiwanensis</name>
    <dbReference type="NCBI Taxonomy" id="741276"/>
    <lineage>
        <taxon>Eukaryota</taxon>
        <taxon>Fungi</taxon>
        <taxon>Dikarya</taxon>
        <taxon>Basidiomycota</taxon>
        <taxon>Pucciniomycotina</taxon>
        <taxon>Microbotryomycetes</taxon>
        <taxon>Sporidiobolales</taxon>
        <taxon>Sporidiobolaceae</taxon>
        <taxon>Rhodotorula</taxon>
    </lineage>
</organism>
<keyword evidence="3" id="KW-1185">Reference proteome</keyword>
<dbReference type="AlphaFoldDB" id="A0A2S5B6F8"/>
<dbReference type="InterPro" id="IPR039057">
    <property type="entry name" value="Spo22/ZIP4"/>
</dbReference>